<accession>A0ABR5TL38</accession>
<gene>
    <name evidence="1" type="ORF">HMPREF1871_00986</name>
</gene>
<sequence>MEYRKLNEKIEDSGYKKSFIAKELGCCDVTFPNKIKGRTPW</sequence>
<comment type="caution">
    <text evidence="1">The sequence shown here is derived from an EMBL/GenBank/DDBJ whole genome shotgun (WGS) entry which is preliminary data.</text>
</comment>
<evidence type="ECO:0000313" key="1">
    <source>
        <dbReference type="EMBL" id="KXB57077.1"/>
    </source>
</evidence>
<proteinExistence type="predicted"/>
<dbReference type="EMBL" id="LSDB01000052">
    <property type="protein sequence ID" value="KXB57077.1"/>
    <property type="molecule type" value="Genomic_DNA"/>
</dbReference>
<dbReference type="Proteomes" id="UP000070467">
    <property type="component" value="Unassembled WGS sequence"/>
</dbReference>
<dbReference type="RefSeq" id="WP_269746046.1">
    <property type="nucleotide sequence ID" value="NZ_KQ959899.1"/>
</dbReference>
<name>A0ABR5TL38_9BACL</name>
<organism evidence="1 2">
    <name type="scientific">Gemelliphila asaccharolytica</name>
    <dbReference type="NCBI Taxonomy" id="502393"/>
    <lineage>
        <taxon>Bacteria</taxon>
        <taxon>Bacillati</taxon>
        <taxon>Bacillota</taxon>
        <taxon>Bacilli</taxon>
        <taxon>Bacillales</taxon>
        <taxon>Gemellaceae</taxon>
        <taxon>Gemelliphila</taxon>
    </lineage>
</organism>
<protein>
    <submittedName>
        <fullName evidence="1">Toxin-antitoxin system, antitoxin component, Xre domain protein</fullName>
    </submittedName>
</protein>
<evidence type="ECO:0000313" key="2">
    <source>
        <dbReference type="Proteomes" id="UP000070467"/>
    </source>
</evidence>
<keyword evidence="2" id="KW-1185">Reference proteome</keyword>
<reference evidence="1 2" key="1">
    <citation type="submission" date="2016-01" db="EMBL/GenBank/DDBJ databases">
        <authorList>
            <person name="Mitreva M."/>
            <person name="Pepin K.H."/>
            <person name="Mihindukulasuriya K.A."/>
            <person name="Fulton R."/>
            <person name="Fronick C."/>
            <person name="O'Laughlin M."/>
            <person name="Miner T."/>
            <person name="Herter B."/>
            <person name="Rosa B.A."/>
            <person name="Cordes M."/>
            <person name="Tomlinson C."/>
            <person name="Wollam A."/>
            <person name="Palsikar V.B."/>
            <person name="Mardis E.R."/>
            <person name="Wilson R.K."/>
        </authorList>
    </citation>
    <scope>NUCLEOTIDE SEQUENCE [LARGE SCALE GENOMIC DNA]</scope>
    <source>
        <strain evidence="1 2">KA00071</strain>
    </source>
</reference>